<accession>A0A2T1ECQ0</accession>
<reference evidence="2 3" key="2">
    <citation type="submission" date="2018-03" db="EMBL/GenBank/DDBJ databases">
        <title>The ancient ancestry and fast evolution of plastids.</title>
        <authorList>
            <person name="Moore K.R."/>
            <person name="Magnabosco C."/>
            <person name="Momper L."/>
            <person name="Gold D.A."/>
            <person name="Bosak T."/>
            <person name="Fournier G.P."/>
        </authorList>
    </citation>
    <scope>NUCLEOTIDE SEQUENCE [LARGE SCALE GENOMIC DNA]</scope>
    <source>
        <strain evidence="2 3">ULC18</strain>
    </source>
</reference>
<sequence length="80" mass="8827">MGLNQETNSASLNAATHTGDEERSKMRQGHASTTGKGSMTWLRSSHAALTTNSTDRTTMLLVRSGTKIWPIVIKAFFRQF</sequence>
<feature type="compositionally biased region" description="Polar residues" evidence="1">
    <location>
        <begin position="1"/>
        <end position="16"/>
    </location>
</feature>
<evidence type="ECO:0000313" key="3">
    <source>
        <dbReference type="Proteomes" id="UP000239576"/>
    </source>
</evidence>
<organism evidence="2 3">
    <name type="scientific">Stenomitos frigidus ULC18</name>
    <dbReference type="NCBI Taxonomy" id="2107698"/>
    <lineage>
        <taxon>Bacteria</taxon>
        <taxon>Bacillati</taxon>
        <taxon>Cyanobacteriota</taxon>
        <taxon>Cyanophyceae</taxon>
        <taxon>Leptolyngbyales</taxon>
        <taxon>Leptolyngbyaceae</taxon>
        <taxon>Stenomitos</taxon>
    </lineage>
</organism>
<name>A0A2T1ECQ0_9CYAN</name>
<dbReference type="EMBL" id="PVWK01000051">
    <property type="protein sequence ID" value="PSB30532.1"/>
    <property type="molecule type" value="Genomic_DNA"/>
</dbReference>
<proteinExistence type="predicted"/>
<protein>
    <submittedName>
        <fullName evidence="2">Uncharacterized protein</fullName>
    </submittedName>
</protein>
<evidence type="ECO:0000256" key="1">
    <source>
        <dbReference type="SAM" id="MobiDB-lite"/>
    </source>
</evidence>
<feature type="region of interest" description="Disordered" evidence="1">
    <location>
        <begin position="1"/>
        <end position="39"/>
    </location>
</feature>
<dbReference type="Proteomes" id="UP000239576">
    <property type="component" value="Unassembled WGS sequence"/>
</dbReference>
<evidence type="ECO:0000313" key="2">
    <source>
        <dbReference type="EMBL" id="PSB30532.1"/>
    </source>
</evidence>
<comment type="caution">
    <text evidence="2">The sequence shown here is derived from an EMBL/GenBank/DDBJ whole genome shotgun (WGS) entry which is preliminary data.</text>
</comment>
<reference evidence="3" key="1">
    <citation type="submission" date="2018-02" db="EMBL/GenBank/DDBJ databases">
        <authorList>
            <person name="Moore K."/>
            <person name="Momper L."/>
        </authorList>
    </citation>
    <scope>NUCLEOTIDE SEQUENCE [LARGE SCALE GENOMIC DNA]</scope>
    <source>
        <strain evidence="3">ULC18</strain>
    </source>
</reference>
<feature type="compositionally biased region" description="Polar residues" evidence="1">
    <location>
        <begin position="30"/>
        <end position="39"/>
    </location>
</feature>
<gene>
    <name evidence="2" type="ORF">C7B82_08780</name>
</gene>
<dbReference type="AlphaFoldDB" id="A0A2T1ECQ0"/>
<keyword evidence="3" id="KW-1185">Reference proteome</keyword>